<dbReference type="EMBL" id="HG695476">
    <property type="protein sequence ID" value="CDI86506.1"/>
    <property type="molecule type" value="Genomic_DNA"/>
</dbReference>
<accession>U6H1S8</accession>
<evidence type="ECO:0000256" key="3">
    <source>
        <dbReference type="SAM" id="SignalP"/>
    </source>
</evidence>
<dbReference type="OrthoDB" id="351168at2759"/>
<protein>
    <recommendedName>
        <fullName evidence="6">Transmembrane protein</fullName>
    </recommendedName>
</protein>
<feature type="chain" id="PRO_5004671530" description="Transmembrane protein" evidence="3">
    <location>
        <begin position="28"/>
        <end position="313"/>
    </location>
</feature>
<keyword evidence="3" id="KW-0732">Signal</keyword>
<organism evidence="4 5">
    <name type="scientific">Eimeria praecox</name>
    <dbReference type="NCBI Taxonomy" id="51316"/>
    <lineage>
        <taxon>Eukaryota</taxon>
        <taxon>Sar</taxon>
        <taxon>Alveolata</taxon>
        <taxon>Apicomplexa</taxon>
        <taxon>Conoidasida</taxon>
        <taxon>Coccidia</taxon>
        <taxon>Eucoccidiorida</taxon>
        <taxon>Eimeriorina</taxon>
        <taxon>Eimeriidae</taxon>
        <taxon>Eimeria</taxon>
    </lineage>
</organism>
<feature type="signal peptide" evidence="3">
    <location>
        <begin position="1"/>
        <end position="27"/>
    </location>
</feature>
<sequence>MRLSVSLAVASLGVLVAFSNHLGAAEASLSAPQADLARDEGQVGSEGVFAQEAGLRLSGRRGRTVALVSLIAVSAAVAFAVYKCFRGRESKGVLGEQRVARRRHAEEGDASATGAAAPGDGEFTEAFSFFGDIPVKYGPNKEVEELLVTLEGGRFFLNHPITGEHVPLTVKWEDGVGPMLHDAATGNTLEWLLVDPIALMPKDVEVEEGEALEGGVKAEAVANQSKEPERVPPQSREHPYIVFISGIPVKLNKETGGYEEILLSVDRGGFVFSHPTLRQPVKVSFRDGDLYSAEGLNLKGIVDEIKQKGTPTI</sequence>
<evidence type="ECO:0008006" key="6">
    <source>
        <dbReference type="Google" id="ProtNLM"/>
    </source>
</evidence>
<keyword evidence="5" id="KW-1185">Reference proteome</keyword>
<proteinExistence type="predicted"/>
<dbReference type="Proteomes" id="UP000018201">
    <property type="component" value="Unassembled WGS sequence"/>
</dbReference>
<feature type="region of interest" description="Disordered" evidence="1">
    <location>
        <begin position="99"/>
        <end position="119"/>
    </location>
</feature>
<keyword evidence="2" id="KW-1133">Transmembrane helix</keyword>
<evidence type="ECO:0000313" key="4">
    <source>
        <dbReference type="EMBL" id="CDI86506.1"/>
    </source>
</evidence>
<evidence type="ECO:0000256" key="1">
    <source>
        <dbReference type="SAM" id="MobiDB-lite"/>
    </source>
</evidence>
<dbReference type="AlphaFoldDB" id="U6H1S8"/>
<dbReference type="VEuPathDB" id="ToxoDB:EPH_0020290"/>
<gene>
    <name evidence="4" type="ORF">EPH_0020290</name>
</gene>
<keyword evidence="2" id="KW-0812">Transmembrane</keyword>
<reference evidence="4" key="2">
    <citation type="submission" date="2013-10" db="EMBL/GenBank/DDBJ databases">
        <authorList>
            <person name="Aslett M."/>
        </authorList>
    </citation>
    <scope>NUCLEOTIDE SEQUENCE [LARGE SCALE GENOMIC DNA]</scope>
    <source>
        <strain evidence="4">Houghton</strain>
    </source>
</reference>
<evidence type="ECO:0000313" key="5">
    <source>
        <dbReference type="Proteomes" id="UP000018201"/>
    </source>
</evidence>
<feature type="transmembrane region" description="Helical" evidence="2">
    <location>
        <begin position="64"/>
        <end position="82"/>
    </location>
</feature>
<evidence type="ECO:0000256" key="2">
    <source>
        <dbReference type="SAM" id="Phobius"/>
    </source>
</evidence>
<keyword evidence="2" id="KW-0472">Membrane</keyword>
<reference evidence="4" key="1">
    <citation type="submission" date="2013-10" db="EMBL/GenBank/DDBJ databases">
        <title>Genomic analysis of the causative agents of coccidiosis in chickens.</title>
        <authorList>
            <person name="Reid A.J."/>
            <person name="Blake D."/>
            <person name="Billington K."/>
            <person name="Browne H."/>
            <person name="Dunn M."/>
            <person name="Hung S."/>
            <person name="Kawahara F."/>
            <person name="Miranda-Saavedra D."/>
            <person name="Mourier T."/>
            <person name="Nagra H."/>
            <person name="Otto T.D."/>
            <person name="Rawlings N."/>
            <person name="Sanchez A."/>
            <person name="Sanders M."/>
            <person name="Subramaniam C."/>
            <person name="Tay Y."/>
            <person name="Dear P."/>
            <person name="Doerig C."/>
            <person name="Gruber A."/>
            <person name="Parkinson J."/>
            <person name="Shirley M."/>
            <person name="Wan K.L."/>
            <person name="Berriman M."/>
            <person name="Tomley F."/>
            <person name="Pain A."/>
        </authorList>
    </citation>
    <scope>NUCLEOTIDE SEQUENCE [LARGE SCALE GENOMIC DNA]</scope>
    <source>
        <strain evidence="4">Houghton</strain>
    </source>
</reference>
<name>U6H1S8_9EIME</name>